<dbReference type="Proteomes" id="UP000233551">
    <property type="component" value="Unassembled WGS sequence"/>
</dbReference>
<evidence type="ECO:0000313" key="3">
    <source>
        <dbReference type="EMBL" id="PKI52565.1"/>
    </source>
</evidence>
<evidence type="ECO:0000256" key="1">
    <source>
        <dbReference type="SAM" id="MobiDB-lite"/>
    </source>
</evidence>
<evidence type="ECO:0000256" key="2">
    <source>
        <dbReference type="SAM" id="SignalP"/>
    </source>
</evidence>
<feature type="chain" id="PRO_5014133421" evidence="2">
    <location>
        <begin position="27"/>
        <end position="93"/>
    </location>
</feature>
<comment type="caution">
    <text evidence="3">The sequence shown here is derived from an EMBL/GenBank/DDBJ whole genome shotgun (WGS) entry which is preliminary data.</text>
</comment>
<feature type="signal peptide" evidence="2">
    <location>
        <begin position="1"/>
        <end position="26"/>
    </location>
</feature>
<dbReference type="EMBL" id="PGOL01001926">
    <property type="protein sequence ID" value="PKI52565.1"/>
    <property type="molecule type" value="Genomic_DNA"/>
</dbReference>
<name>A0A2I0J8J7_PUNGR</name>
<sequence>MDSTKIINALLLICMLCILTAAPILGCGYCGKHAPKPSHKPGKKPGRGGKGPIALPPIVKPPITLPPIVKPPVTLPPIKPPVEVPPIFYDDDL</sequence>
<gene>
    <name evidence="3" type="ORF">CRG98_027037</name>
</gene>
<organism evidence="3 4">
    <name type="scientific">Punica granatum</name>
    <name type="common">Pomegranate</name>
    <dbReference type="NCBI Taxonomy" id="22663"/>
    <lineage>
        <taxon>Eukaryota</taxon>
        <taxon>Viridiplantae</taxon>
        <taxon>Streptophyta</taxon>
        <taxon>Embryophyta</taxon>
        <taxon>Tracheophyta</taxon>
        <taxon>Spermatophyta</taxon>
        <taxon>Magnoliopsida</taxon>
        <taxon>eudicotyledons</taxon>
        <taxon>Gunneridae</taxon>
        <taxon>Pentapetalae</taxon>
        <taxon>rosids</taxon>
        <taxon>malvids</taxon>
        <taxon>Myrtales</taxon>
        <taxon>Lythraceae</taxon>
        <taxon>Punica</taxon>
    </lineage>
</organism>
<protein>
    <submittedName>
        <fullName evidence="3">Uncharacterized protein</fullName>
    </submittedName>
</protein>
<dbReference type="AlphaFoldDB" id="A0A2I0J8J7"/>
<proteinExistence type="predicted"/>
<reference evidence="3 4" key="1">
    <citation type="submission" date="2017-11" db="EMBL/GenBank/DDBJ databases">
        <title>De-novo sequencing of pomegranate (Punica granatum L.) genome.</title>
        <authorList>
            <person name="Akparov Z."/>
            <person name="Amiraslanov A."/>
            <person name="Hajiyeva S."/>
            <person name="Abbasov M."/>
            <person name="Kaur K."/>
            <person name="Hamwieh A."/>
            <person name="Solovyev V."/>
            <person name="Salamov A."/>
            <person name="Braich B."/>
            <person name="Kosarev P."/>
            <person name="Mahmoud A."/>
            <person name="Hajiyev E."/>
            <person name="Babayeva S."/>
            <person name="Izzatullayeva V."/>
            <person name="Mammadov A."/>
            <person name="Mammadov A."/>
            <person name="Sharifova S."/>
            <person name="Ojaghi J."/>
            <person name="Eynullazada K."/>
            <person name="Bayramov B."/>
            <person name="Abdulazimova A."/>
            <person name="Shahmuradov I."/>
        </authorList>
    </citation>
    <scope>NUCLEOTIDE SEQUENCE [LARGE SCALE GENOMIC DNA]</scope>
    <source>
        <strain evidence="4">cv. AG2017</strain>
        <tissue evidence="3">Leaf</tissue>
    </source>
</reference>
<feature type="region of interest" description="Disordered" evidence="1">
    <location>
        <begin position="35"/>
        <end position="54"/>
    </location>
</feature>
<evidence type="ECO:0000313" key="4">
    <source>
        <dbReference type="Proteomes" id="UP000233551"/>
    </source>
</evidence>
<accession>A0A2I0J8J7</accession>
<keyword evidence="2" id="KW-0732">Signal</keyword>
<keyword evidence="4" id="KW-1185">Reference proteome</keyword>
<feature type="compositionally biased region" description="Basic residues" evidence="1">
    <location>
        <begin position="35"/>
        <end position="47"/>
    </location>
</feature>